<keyword evidence="1" id="KW-1133">Transmembrane helix</keyword>
<dbReference type="RefSeq" id="WP_163741936.1">
    <property type="nucleotide sequence ID" value="NZ_JAAGOA010000018.1"/>
</dbReference>
<organism evidence="3 4">
    <name type="scientific">Phytoactinopolyspora halotolerans</name>
    <dbReference type="NCBI Taxonomy" id="1981512"/>
    <lineage>
        <taxon>Bacteria</taxon>
        <taxon>Bacillati</taxon>
        <taxon>Actinomycetota</taxon>
        <taxon>Actinomycetes</taxon>
        <taxon>Jiangellales</taxon>
        <taxon>Jiangellaceae</taxon>
        <taxon>Phytoactinopolyspora</taxon>
    </lineage>
</organism>
<dbReference type="PANTHER" id="PTHR35152">
    <property type="entry name" value="DOMAIN SIGNALLING PROTEIN, PUTATIVE (AFU_ORTHOLOGUE AFUA_5G11310)-RELATED"/>
    <property type="match status" value="1"/>
</dbReference>
<keyword evidence="4" id="KW-1185">Reference proteome</keyword>
<dbReference type="Pfam" id="PF03707">
    <property type="entry name" value="MHYT"/>
    <property type="match status" value="2"/>
</dbReference>
<feature type="transmembrane region" description="Helical" evidence="1">
    <location>
        <begin position="163"/>
        <end position="183"/>
    </location>
</feature>
<name>A0A6L9SEM1_9ACTN</name>
<dbReference type="InterPro" id="IPR005330">
    <property type="entry name" value="MHYT_dom"/>
</dbReference>
<dbReference type="PROSITE" id="PS50924">
    <property type="entry name" value="MHYT"/>
    <property type="match status" value="1"/>
</dbReference>
<protein>
    <recommendedName>
        <fullName evidence="2">MHYT domain-containing protein</fullName>
    </recommendedName>
</protein>
<feature type="transmembrane region" description="Helical" evidence="1">
    <location>
        <begin position="133"/>
        <end position="156"/>
    </location>
</feature>
<evidence type="ECO:0000259" key="2">
    <source>
        <dbReference type="PROSITE" id="PS50924"/>
    </source>
</evidence>
<keyword evidence="1" id="KW-0812">Transmembrane</keyword>
<comment type="caution">
    <text evidence="3">The sequence shown here is derived from an EMBL/GenBank/DDBJ whole genome shotgun (WGS) entry which is preliminary data.</text>
</comment>
<feature type="transmembrane region" description="Helical" evidence="1">
    <location>
        <begin position="34"/>
        <end position="59"/>
    </location>
</feature>
<evidence type="ECO:0000313" key="4">
    <source>
        <dbReference type="Proteomes" id="UP000475214"/>
    </source>
</evidence>
<feature type="domain" description="MHYT" evidence="2">
    <location>
        <begin position="1"/>
        <end position="187"/>
    </location>
</feature>
<feature type="transmembrane region" description="Helical" evidence="1">
    <location>
        <begin position="6"/>
        <end position="22"/>
    </location>
</feature>
<feature type="transmembrane region" description="Helical" evidence="1">
    <location>
        <begin position="100"/>
        <end position="121"/>
    </location>
</feature>
<proteinExistence type="predicted"/>
<dbReference type="AlphaFoldDB" id="A0A6L9SEM1"/>
<dbReference type="PANTHER" id="PTHR35152:SF1">
    <property type="entry name" value="DOMAIN SIGNALLING PROTEIN, PUTATIVE (AFU_ORTHOLOGUE AFUA_5G11310)-RELATED"/>
    <property type="match status" value="1"/>
</dbReference>
<feature type="transmembrane region" description="Helical" evidence="1">
    <location>
        <begin position="203"/>
        <end position="224"/>
    </location>
</feature>
<dbReference type="EMBL" id="JAAGOA010000018">
    <property type="protein sequence ID" value="NEE02922.1"/>
    <property type="molecule type" value="Genomic_DNA"/>
</dbReference>
<feature type="transmembrane region" description="Helical" evidence="1">
    <location>
        <begin position="71"/>
        <end position="91"/>
    </location>
</feature>
<evidence type="ECO:0000256" key="1">
    <source>
        <dbReference type="PROSITE-ProRule" id="PRU00244"/>
    </source>
</evidence>
<accession>A0A6L9SEM1</accession>
<dbReference type="Proteomes" id="UP000475214">
    <property type="component" value="Unassembled WGS sequence"/>
</dbReference>
<dbReference type="GO" id="GO:0016020">
    <property type="term" value="C:membrane"/>
    <property type="evidence" value="ECO:0007669"/>
    <property type="project" value="UniProtKB-UniRule"/>
</dbReference>
<evidence type="ECO:0000313" key="3">
    <source>
        <dbReference type="EMBL" id="NEE02922.1"/>
    </source>
</evidence>
<reference evidence="3 4" key="1">
    <citation type="submission" date="2020-02" db="EMBL/GenBank/DDBJ databases">
        <authorList>
            <person name="Li X.-J."/>
            <person name="Han X.-M."/>
        </authorList>
    </citation>
    <scope>NUCLEOTIDE SEQUENCE [LARGE SCALE GENOMIC DNA]</scope>
    <source>
        <strain evidence="3 4">CCTCC AB 2017055</strain>
    </source>
</reference>
<sequence>MTAIVAFVMACVGAGLGFRCLVRAVETRGLTGVRWLLTAAVAIGAGIWTMHLIAILGFAVDGTPVRFDIPLTLLSLLVAVVVVAAGVFVVGRDSSRTRGVLLGGMAIGLAISGMHVVGMRATEIHGTLSYDPVPIAVAVVIAISVSTLALAAGFLMSSVRGTALAAILLGLAATAAEYTGFFGLELEITPGTSVLPGASAEEFIFPFIVVFGSFLFLSSAFVALSPIRQTGVAAGAPAAAPGRGSN</sequence>
<keyword evidence="1" id="KW-0472">Membrane</keyword>
<gene>
    <name evidence="3" type="ORF">G1H10_22415</name>
</gene>